<keyword evidence="4" id="KW-0274">FAD</keyword>
<organism evidence="9 10">
    <name type="scientific">Achromobacter veterisilvae</name>
    <dbReference type="NCBI Taxonomy" id="2069367"/>
    <lineage>
        <taxon>Bacteria</taxon>
        <taxon>Pseudomonadati</taxon>
        <taxon>Pseudomonadota</taxon>
        <taxon>Betaproteobacteria</taxon>
        <taxon>Burkholderiales</taxon>
        <taxon>Alcaligenaceae</taxon>
        <taxon>Achromobacter</taxon>
    </lineage>
</organism>
<dbReference type="FunFam" id="3.50.50.60:FF:000228">
    <property type="entry name" value="FAD-containing monooxygenase EthA"/>
    <property type="match status" value="1"/>
</dbReference>
<dbReference type="InterPro" id="IPR051820">
    <property type="entry name" value="FAD-binding_MO"/>
</dbReference>
<dbReference type="Pfam" id="PF13450">
    <property type="entry name" value="NAD_binding_8"/>
    <property type="match status" value="1"/>
</dbReference>
<dbReference type="InterPro" id="IPR036188">
    <property type="entry name" value="FAD/NAD-bd_sf"/>
</dbReference>
<evidence type="ECO:0000256" key="6">
    <source>
        <dbReference type="ARBA" id="ARBA00023002"/>
    </source>
</evidence>
<comment type="cofactor">
    <cofactor evidence="1">
        <name>FAD</name>
        <dbReference type="ChEBI" id="CHEBI:57692"/>
    </cofactor>
</comment>
<keyword evidence="3" id="KW-0285">Flavoprotein</keyword>
<comment type="similarity">
    <text evidence="2">Belongs to the FAD-binding monooxygenase family.</text>
</comment>
<dbReference type="GO" id="GO:0050660">
    <property type="term" value="F:flavin adenine dinucleotide binding"/>
    <property type="evidence" value="ECO:0007669"/>
    <property type="project" value="InterPro"/>
</dbReference>
<dbReference type="PANTHER" id="PTHR43872:SF1">
    <property type="entry name" value="MONOOXYGENASE, PUTATIVE (AFU_ORTHOLOGUE AFUA_8G02570)-RELATED"/>
    <property type="match status" value="1"/>
</dbReference>
<dbReference type="InterPro" id="IPR020946">
    <property type="entry name" value="Flavin_mOase-like"/>
</dbReference>
<proteinExistence type="inferred from homology"/>
<dbReference type="EC" id="1.14.13.-" evidence="9"/>
<evidence type="ECO:0000256" key="1">
    <source>
        <dbReference type="ARBA" id="ARBA00001974"/>
    </source>
</evidence>
<evidence type="ECO:0000313" key="9">
    <source>
        <dbReference type="EMBL" id="SSW73645.1"/>
    </source>
</evidence>
<keyword evidence="5" id="KW-0521">NADP</keyword>
<dbReference type="EMBL" id="UFQC01000058">
    <property type="protein sequence ID" value="SSW73645.1"/>
    <property type="molecule type" value="Genomic_DNA"/>
</dbReference>
<dbReference type="Pfam" id="PF00743">
    <property type="entry name" value="FMO-like"/>
    <property type="match status" value="1"/>
</dbReference>
<dbReference type="PANTHER" id="PTHR43872">
    <property type="entry name" value="MONOOXYGENASE, PUTATIVE (AFU_ORTHOLOGUE AFUA_8G02570)-RELATED"/>
    <property type="match status" value="1"/>
</dbReference>
<dbReference type="Proteomes" id="UP000289465">
    <property type="component" value="Unassembled WGS sequence"/>
</dbReference>
<evidence type="ECO:0000256" key="5">
    <source>
        <dbReference type="ARBA" id="ARBA00022857"/>
    </source>
</evidence>
<dbReference type="RefSeq" id="WP_129246572.1">
    <property type="nucleotide sequence ID" value="NZ_UFQC01000058.1"/>
</dbReference>
<feature type="region of interest" description="Disordered" evidence="8">
    <location>
        <begin position="503"/>
        <end position="522"/>
    </location>
</feature>
<evidence type="ECO:0000256" key="2">
    <source>
        <dbReference type="ARBA" id="ARBA00010139"/>
    </source>
</evidence>
<dbReference type="GO" id="GO:0004499">
    <property type="term" value="F:N,N-dimethylaniline monooxygenase activity"/>
    <property type="evidence" value="ECO:0007669"/>
    <property type="project" value="InterPro"/>
</dbReference>
<evidence type="ECO:0000256" key="7">
    <source>
        <dbReference type="ARBA" id="ARBA00023033"/>
    </source>
</evidence>
<gene>
    <name evidence="9" type="primary">ethA</name>
    <name evidence="9" type="ORF">AVE30378_05991</name>
</gene>
<keyword evidence="7 9" id="KW-0503">Monooxygenase</keyword>
<evidence type="ECO:0000256" key="4">
    <source>
        <dbReference type="ARBA" id="ARBA00022827"/>
    </source>
</evidence>
<dbReference type="AlphaFoldDB" id="A0A446D0R5"/>
<evidence type="ECO:0000256" key="8">
    <source>
        <dbReference type="SAM" id="MobiDB-lite"/>
    </source>
</evidence>
<protein>
    <submittedName>
        <fullName evidence="9">FAD-containing monooxygenase EthA</fullName>
        <ecNumber evidence="9">1.14.13.-</ecNumber>
    </submittedName>
</protein>
<reference evidence="9 10" key="1">
    <citation type="submission" date="2018-07" db="EMBL/GenBank/DDBJ databases">
        <authorList>
            <person name="Peeters C."/>
        </authorList>
    </citation>
    <scope>NUCLEOTIDE SEQUENCE [LARGE SCALE GENOMIC DNA]</scope>
    <source>
        <strain evidence="9 10">LMG 30378</strain>
    </source>
</reference>
<sequence>MSSIPHACSDRAASTAECFDVLFIGAGISGIGGAYHLRQQSPRRSFAILDEQDSFGGTWWTHRYPGIRSDSELYTFGYRFKPWVGAPIATAEEILKYLGEVVQENGLDRHIRYKHRVLSASWSTQDARWTVKGVRTDTQEPFIVHARFLWMGQGYYHHDKGYIPEWPGMADYRGTLIHPQQWPEDLDIGGKRVVLIGSGATAATVIPAIAGRCAHVTMLQRSPTYFKTGRNANELADMLRGLSIPEEWVHEIVRRKLLKEQQDVVDAAFSSPEELRERLLAGVLEHLGSQEMVDRHFTPRYLPWRQRIAFVPDGDLFKAMRSGDASVVTDEIARFEADGVRVKSGDLLKADIVVAATGLELAVMGGIAFTVDGRPVDFSQTVMYRGAMFTGVPNLLWVFGYFRASWTLRVDLLGDFFCRLLAHMDQQQATRVVPRLRPEDAGMQMLPWVEPSSFNPGYLTRVMDRMPRQGSQSPWQHTQDYWRDSEELPAASLNDGALVYGGGPRSASRTLSSREAAAQDLA</sequence>
<dbReference type="OrthoDB" id="9766402at2"/>
<name>A0A446D0R5_9BURK</name>
<evidence type="ECO:0000313" key="10">
    <source>
        <dbReference type="Proteomes" id="UP000289465"/>
    </source>
</evidence>
<dbReference type="SUPFAM" id="SSF51905">
    <property type="entry name" value="FAD/NAD(P)-binding domain"/>
    <property type="match status" value="1"/>
</dbReference>
<keyword evidence="6 9" id="KW-0560">Oxidoreductase</keyword>
<accession>A0A446D0R5</accession>
<dbReference type="GO" id="GO:0050661">
    <property type="term" value="F:NADP binding"/>
    <property type="evidence" value="ECO:0007669"/>
    <property type="project" value="InterPro"/>
</dbReference>
<evidence type="ECO:0000256" key="3">
    <source>
        <dbReference type="ARBA" id="ARBA00022630"/>
    </source>
</evidence>
<dbReference type="Gene3D" id="3.50.50.60">
    <property type="entry name" value="FAD/NAD(P)-binding domain"/>
    <property type="match status" value="1"/>
</dbReference>